<dbReference type="Proteomes" id="UP000704712">
    <property type="component" value="Unassembled WGS sequence"/>
</dbReference>
<sequence>MHADEPSWSLSMLGRWAEKMFELQKAPAKSFAKRIIEPEAALTSIGVNFLGRKKTPKLPMVALDSSVVEMVLYAEDHHVPISSRLLMIRGRLHADALQIPPMERPMFTHDGWIKNFIRGYGLRHRRDTDKG</sequence>
<protein>
    <recommendedName>
        <fullName evidence="4">HTH CENPB-type domain-containing protein</fullName>
    </recommendedName>
</protein>
<accession>A0A833TRL7</accession>
<evidence type="ECO:0000313" key="1">
    <source>
        <dbReference type="EMBL" id="KAF4045401.1"/>
    </source>
</evidence>
<evidence type="ECO:0000313" key="3">
    <source>
        <dbReference type="Proteomes" id="UP000602510"/>
    </source>
</evidence>
<dbReference type="Proteomes" id="UP000602510">
    <property type="component" value="Unassembled WGS sequence"/>
</dbReference>
<name>A0A833TRL7_PHYIN</name>
<comment type="caution">
    <text evidence="1">The sequence shown here is derived from an EMBL/GenBank/DDBJ whole genome shotgun (WGS) entry which is preliminary data.</text>
</comment>
<dbReference type="EMBL" id="JAACNO010001558">
    <property type="protein sequence ID" value="KAF4139267.1"/>
    <property type="molecule type" value="Genomic_DNA"/>
</dbReference>
<evidence type="ECO:0000313" key="2">
    <source>
        <dbReference type="EMBL" id="KAF4139267.1"/>
    </source>
</evidence>
<evidence type="ECO:0008006" key="4">
    <source>
        <dbReference type="Google" id="ProtNLM"/>
    </source>
</evidence>
<organism evidence="1 3">
    <name type="scientific">Phytophthora infestans</name>
    <name type="common">Potato late blight agent</name>
    <name type="synonym">Botrytis infestans</name>
    <dbReference type="NCBI Taxonomy" id="4787"/>
    <lineage>
        <taxon>Eukaryota</taxon>
        <taxon>Sar</taxon>
        <taxon>Stramenopiles</taxon>
        <taxon>Oomycota</taxon>
        <taxon>Peronosporomycetes</taxon>
        <taxon>Peronosporales</taxon>
        <taxon>Peronosporaceae</taxon>
        <taxon>Phytophthora</taxon>
    </lineage>
</organism>
<keyword evidence="3" id="KW-1185">Reference proteome</keyword>
<proteinExistence type="predicted"/>
<dbReference type="EMBL" id="WSZM01000047">
    <property type="protein sequence ID" value="KAF4045401.1"/>
    <property type="molecule type" value="Genomic_DNA"/>
</dbReference>
<gene>
    <name evidence="1" type="ORF">GN244_ATG02144</name>
    <name evidence="2" type="ORF">GN958_ATG11483</name>
</gene>
<dbReference type="AlphaFoldDB" id="A0A833TRL7"/>
<reference evidence="1" key="1">
    <citation type="submission" date="2020-04" db="EMBL/GenBank/DDBJ databases">
        <title>Hybrid Assembly of Korean Phytophthora infestans isolates.</title>
        <authorList>
            <person name="Prokchorchik M."/>
            <person name="Lee Y."/>
            <person name="Seo J."/>
            <person name="Cho J.-H."/>
            <person name="Park Y.-E."/>
            <person name="Jang D.-C."/>
            <person name="Im J.-S."/>
            <person name="Choi J.-G."/>
            <person name="Park H.-J."/>
            <person name="Lee G.-B."/>
            <person name="Lee Y.-G."/>
            <person name="Hong S.-Y."/>
            <person name="Cho K."/>
            <person name="Sohn K.H."/>
        </authorList>
    </citation>
    <scope>NUCLEOTIDE SEQUENCE</scope>
    <source>
        <strain evidence="1">KR_1_A1</strain>
        <strain evidence="2">KR_2_A2</strain>
    </source>
</reference>